<evidence type="ECO:0000256" key="1">
    <source>
        <dbReference type="ARBA" id="ARBA00004906"/>
    </source>
</evidence>
<sequence>MGISGKLSPEQLHSFHSQGFLVIELFSSPEEIDAMRRRMDQLLDDFDCSTAASIFSTKNQQKLTDDYFYKSAEKISFFFLRRKHFGVLLENMKCSNVVFDVTGKSFHAYKLVLAARSLVFRNEFFLLDLSGGKWL</sequence>
<dbReference type="SUPFAM" id="SSF54695">
    <property type="entry name" value="POZ domain"/>
    <property type="match status" value="1"/>
</dbReference>
<evidence type="ECO:0000313" key="3">
    <source>
        <dbReference type="EMBL" id="WKA10261.1"/>
    </source>
</evidence>
<dbReference type="Proteomes" id="UP001227230">
    <property type="component" value="Chromosome 18"/>
</dbReference>
<dbReference type="InterPro" id="IPR008775">
    <property type="entry name" value="Phytyl_CoA_dOase-like"/>
</dbReference>
<dbReference type="Pfam" id="PF05721">
    <property type="entry name" value="PhyH"/>
    <property type="match status" value="1"/>
</dbReference>
<evidence type="ECO:0000313" key="4">
    <source>
        <dbReference type="Proteomes" id="UP001227230"/>
    </source>
</evidence>
<feature type="domain" description="BTB" evidence="2">
    <location>
        <begin position="95"/>
        <end position="124"/>
    </location>
</feature>
<dbReference type="SUPFAM" id="SSF51197">
    <property type="entry name" value="Clavaminate synthase-like"/>
    <property type="match status" value="1"/>
</dbReference>
<dbReference type="Gene3D" id="2.60.120.620">
    <property type="entry name" value="q2cbj1_9rhob like domain"/>
    <property type="match status" value="1"/>
</dbReference>
<reference evidence="3 4" key="1">
    <citation type="journal article" date="2023" name="Hortic Res">
        <title>The complete reference genome for grapevine (Vitis vinifera L.) genetics and breeding.</title>
        <authorList>
            <person name="Shi X."/>
            <person name="Cao S."/>
            <person name="Wang X."/>
            <person name="Huang S."/>
            <person name="Wang Y."/>
            <person name="Liu Z."/>
            <person name="Liu W."/>
            <person name="Leng X."/>
            <person name="Peng Y."/>
            <person name="Wang N."/>
            <person name="Wang Y."/>
            <person name="Ma Z."/>
            <person name="Xu X."/>
            <person name="Zhang F."/>
            <person name="Xue H."/>
            <person name="Zhong H."/>
            <person name="Wang Y."/>
            <person name="Zhang K."/>
            <person name="Velt A."/>
            <person name="Avia K."/>
            <person name="Holtgrawe D."/>
            <person name="Grimplet J."/>
            <person name="Matus J.T."/>
            <person name="Ware D."/>
            <person name="Wu X."/>
            <person name="Wang H."/>
            <person name="Liu C."/>
            <person name="Fang Y."/>
            <person name="Rustenholz C."/>
            <person name="Cheng Z."/>
            <person name="Xiao H."/>
            <person name="Zhou Y."/>
        </authorList>
    </citation>
    <scope>NUCLEOTIDE SEQUENCE [LARGE SCALE GENOMIC DNA]</scope>
    <source>
        <strain evidence="4">cv. Pinot noir / PN40024</strain>
        <tissue evidence="3">Leaf</tissue>
    </source>
</reference>
<dbReference type="PROSITE" id="PS50097">
    <property type="entry name" value="BTB"/>
    <property type="match status" value="1"/>
</dbReference>
<comment type="pathway">
    <text evidence="1">Protein modification; protein ubiquitination.</text>
</comment>
<dbReference type="InterPro" id="IPR000210">
    <property type="entry name" value="BTB/POZ_dom"/>
</dbReference>
<dbReference type="EMBL" id="CP126665">
    <property type="protein sequence ID" value="WKA10261.1"/>
    <property type="molecule type" value="Genomic_DNA"/>
</dbReference>
<name>A0ABY9DV34_VITVI</name>
<dbReference type="InterPro" id="IPR011333">
    <property type="entry name" value="SKP1/BTB/POZ_sf"/>
</dbReference>
<evidence type="ECO:0000259" key="2">
    <source>
        <dbReference type="PROSITE" id="PS50097"/>
    </source>
</evidence>
<protein>
    <recommendedName>
        <fullName evidence="2">BTB domain-containing protein</fullName>
    </recommendedName>
</protein>
<keyword evidence="4" id="KW-1185">Reference proteome</keyword>
<organism evidence="3 4">
    <name type="scientific">Vitis vinifera</name>
    <name type="common">Grape</name>
    <dbReference type="NCBI Taxonomy" id="29760"/>
    <lineage>
        <taxon>Eukaryota</taxon>
        <taxon>Viridiplantae</taxon>
        <taxon>Streptophyta</taxon>
        <taxon>Embryophyta</taxon>
        <taxon>Tracheophyta</taxon>
        <taxon>Spermatophyta</taxon>
        <taxon>Magnoliopsida</taxon>
        <taxon>eudicotyledons</taxon>
        <taxon>Gunneridae</taxon>
        <taxon>Pentapetalae</taxon>
        <taxon>rosids</taxon>
        <taxon>Vitales</taxon>
        <taxon>Vitaceae</taxon>
        <taxon>Viteae</taxon>
        <taxon>Vitis</taxon>
    </lineage>
</organism>
<accession>A0ABY9DV34</accession>
<proteinExistence type="predicted"/>
<gene>
    <name evidence="3" type="ORF">VitviT2T_027841</name>
</gene>